<evidence type="ECO:0000313" key="3">
    <source>
        <dbReference type="Proteomes" id="UP001321760"/>
    </source>
</evidence>
<evidence type="ECO:0000313" key="2">
    <source>
        <dbReference type="EMBL" id="KAK4455449.1"/>
    </source>
</evidence>
<sequence length="228" mass="24675">MTMRRSNGVVCSVPVKATQPMFMDRMDEFACEVNLRMSDGPFMSAHLNKQAAIVCASKLGKGSHICAVSSVRFNLIRSSLHGSVARISQYSCCSFSDSFGCKQQLAERLTVSGGNTDGKLPMYPVPSNEQRGVDASEVDDNGAMVCFRVELPSSDASGSNQFASSKEANWALDGDGIRRLAAPTQLITNHAARTATHKEMSAAWWADSEKAADSLTREEKIDATVARR</sequence>
<reference evidence="2" key="2">
    <citation type="submission" date="2023-05" db="EMBL/GenBank/DDBJ databases">
        <authorList>
            <consortium name="Lawrence Berkeley National Laboratory"/>
            <person name="Steindorff A."/>
            <person name="Hensen N."/>
            <person name="Bonometti L."/>
            <person name="Westerberg I."/>
            <person name="Brannstrom I.O."/>
            <person name="Guillou S."/>
            <person name="Cros-Aarteil S."/>
            <person name="Calhoun S."/>
            <person name="Haridas S."/>
            <person name="Kuo A."/>
            <person name="Mondo S."/>
            <person name="Pangilinan J."/>
            <person name="Riley R."/>
            <person name="Labutti K."/>
            <person name="Andreopoulos B."/>
            <person name="Lipzen A."/>
            <person name="Chen C."/>
            <person name="Yanf M."/>
            <person name="Daum C."/>
            <person name="Ng V."/>
            <person name="Clum A."/>
            <person name="Ohm R."/>
            <person name="Martin F."/>
            <person name="Silar P."/>
            <person name="Natvig D."/>
            <person name="Lalanne C."/>
            <person name="Gautier V."/>
            <person name="Ament-Velasquez S.L."/>
            <person name="Kruys A."/>
            <person name="Hutchinson M.I."/>
            <person name="Powell A.J."/>
            <person name="Barry K."/>
            <person name="Miller A.N."/>
            <person name="Grigoriev I.V."/>
            <person name="Debuchy R."/>
            <person name="Gladieux P."/>
            <person name="Thoren M.H."/>
            <person name="Johannesson H."/>
        </authorList>
    </citation>
    <scope>NUCLEOTIDE SEQUENCE</scope>
    <source>
        <strain evidence="2">PSN243</strain>
    </source>
</reference>
<dbReference type="Proteomes" id="UP001321760">
    <property type="component" value="Unassembled WGS sequence"/>
</dbReference>
<feature type="region of interest" description="Disordered" evidence="1">
    <location>
        <begin position="209"/>
        <end position="228"/>
    </location>
</feature>
<name>A0AAV9H324_9PEZI</name>
<dbReference type="AlphaFoldDB" id="A0AAV9H324"/>
<reference evidence="2" key="1">
    <citation type="journal article" date="2023" name="Mol. Phylogenet. Evol.">
        <title>Genome-scale phylogeny and comparative genomics of the fungal order Sordariales.</title>
        <authorList>
            <person name="Hensen N."/>
            <person name="Bonometti L."/>
            <person name="Westerberg I."/>
            <person name="Brannstrom I.O."/>
            <person name="Guillou S."/>
            <person name="Cros-Aarteil S."/>
            <person name="Calhoun S."/>
            <person name="Haridas S."/>
            <person name="Kuo A."/>
            <person name="Mondo S."/>
            <person name="Pangilinan J."/>
            <person name="Riley R."/>
            <person name="LaButti K."/>
            <person name="Andreopoulos B."/>
            <person name="Lipzen A."/>
            <person name="Chen C."/>
            <person name="Yan M."/>
            <person name="Daum C."/>
            <person name="Ng V."/>
            <person name="Clum A."/>
            <person name="Steindorff A."/>
            <person name="Ohm R.A."/>
            <person name="Martin F."/>
            <person name="Silar P."/>
            <person name="Natvig D.O."/>
            <person name="Lalanne C."/>
            <person name="Gautier V."/>
            <person name="Ament-Velasquez S.L."/>
            <person name="Kruys A."/>
            <person name="Hutchinson M.I."/>
            <person name="Powell A.J."/>
            <person name="Barry K."/>
            <person name="Miller A.N."/>
            <person name="Grigoriev I.V."/>
            <person name="Debuchy R."/>
            <person name="Gladieux P."/>
            <person name="Hiltunen Thoren M."/>
            <person name="Johannesson H."/>
        </authorList>
    </citation>
    <scope>NUCLEOTIDE SEQUENCE</scope>
    <source>
        <strain evidence="2">PSN243</strain>
    </source>
</reference>
<keyword evidence="3" id="KW-1185">Reference proteome</keyword>
<evidence type="ECO:0000256" key="1">
    <source>
        <dbReference type="SAM" id="MobiDB-lite"/>
    </source>
</evidence>
<comment type="caution">
    <text evidence="2">The sequence shown here is derived from an EMBL/GenBank/DDBJ whole genome shotgun (WGS) entry which is preliminary data.</text>
</comment>
<feature type="compositionally biased region" description="Basic and acidic residues" evidence="1">
    <location>
        <begin position="209"/>
        <end position="222"/>
    </location>
</feature>
<dbReference type="EMBL" id="MU865914">
    <property type="protein sequence ID" value="KAK4455449.1"/>
    <property type="molecule type" value="Genomic_DNA"/>
</dbReference>
<organism evidence="2 3">
    <name type="scientific">Podospora aff. communis PSN243</name>
    <dbReference type="NCBI Taxonomy" id="3040156"/>
    <lineage>
        <taxon>Eukaryota</taxon>
        <taxon>Fungi</taxon>
        <taxon>Dikarya</taxon>
        <taxon>Ascomycota</taxon>
        <taxon>Pezizomycotina</taxon>
        <taxon>Sordariomycetes</taxon>
        <taxon>Sordariomycetidae</taxon>
        <taxon>Sordariales</taxon>
        <taxon>Podosporaceae</taxon>
        <taxon>Podospora</taxon>
    </lineage>
</organism>
<proteinExistence type="predicted"/>
<protein>
    <submittedName>
        <fullName evidence="2">Uncharacterized protein</fullName>
    </submittedName>
</protein>
<accession>A0AAV9H324</accession>
<gene>
    <name evidence="2" type="ORF">QBC34DRAFT_68000</name>
</gene>